<dbReference type="InterPro" id="IPR011893">
    <property type="entry name" value="Selenoprotein_Rdx-typ"/>
</dbReference>
<dbReference type="EMBL" id="HE681720">
    <property type="protein sequence ID" value="CCG21795.1"/>
    <property type="molecule type" value="Genomic_DNA"/>
</dbReference>
<dbReference type="SUPFAM" id="SSF52833">
    <property type="entry name" value="Thioredoxin-like"/>
    <property type="match status" value="1"/>
</dbReference>
<evidence type="ECO:0000256" key="1">
    <source>
        <dbReference type="ARBA" id="ARBA00023284"/>
    </source>
</evidence>
<dbReference type="eggNOG" id="ENOG502S6UH">
    <property type="taxonomic scope" value="Eukaryota"/>
</dbReference>
<evidence type="ECO:0000313" key="3">
    <source>
        <dbReference type="Proteomes" id="UP000005018"/>
    </source>
</evidence>
<dbReference type="Gene3D" id="3.40.30.10">
    <property type="entry name" value="Glutaredoxin"/>
    <property type="match status" value="1"/>
</dbReference>
<proteinExistence type="predicted"/>
<dbReference type="OrthoDB" id="60822at2759"/>
<keyword evidence="1" id="KW-0676">Redox-active center</keyword>
<dbReference type="Proteomes" id="UP000005018">
    <property type="component" value="Chromosome 2"/>
</dbReference>
<dbReference type="Pfam" id="PF10262">
    <property type="entry name" value="Rdx"/>
    <property type="match status" value="1"/>
</dbReference>
<dbReference type="AlphaFoldDB" id="H8WZC7"/>
<dbReference type="PANTHER" id="PTHR36417:SF2">
    <property type="entry name" value="SELENOPROTEIN DOMAIN PROTEIN (AFU_ORTHOLOGUE AFUA_1G05220)"/>
    <property type="match status" value="1"/>
</dbReference>
<dbReference type="GeneID" id="14538274"/>
<dbReference type="KEGG" id="cot:CORT_0B00740"/>
<evidence type="ECO:0000313" key="2">
    <source>
        <dbReference type="EMBL" id="CCG21795.1"/>
    </source>
</evidence>
<dbReference type="PANTHER" id="PTHR36417">
    <property type="entry name" value="SELENOPROTEIN DOMAIN PROTEIN (AFU_ORTHOLOGUE AFUA_1G05220)"/>
    <property type="match status" value="1"/>
</dbReference>
<sequence>MRIREKLKVGNHSSVKNTLTNMSDSTSSSSLVPQINKFPRIIIQFCTKCKWTNRAIWYAQELFQTFDANTIADISLQPIIEFAGIFQVLIQVGSTVELIYRRKFKKDGDDLDPQLAEVTYDGFPDAKFLKNLVKDKIHEVEKRANGEGVTSSKVGDHLVGKGSLLNDGGVCQETEECVECKREE</sequence>
<keyword evidence="3" id="KW-1185">Reference proteome</keyword>
<reference evidence="2 3" key="1">
    <citation type="journal article" date="2012" name="PLoS ONE">
        <title>Sequence and analysis of the genome of the pathogenic yeast Candida orthopsilosis.</title>
        <authorList>
            <person name="Riccombeni A."/>
            <person name="Vidanes G."/>
            <person name="Proux-Wera E."/>
            <person name="Wolfe K.H."/>
            <person name="Butler G."/>
        </authorList>
    </citation>
    <scope>NUCLEOTIDE SEQUENCE [LARGE SCALE GENOMIC DNA]</scope>
    <source>
        <strain evidence="2 3">Co 90-125</strain>
    </source>
</reference>
<dbReference type="RefSeq" id="XP_003867233.1">
    <property type="nucleotide sequence ID" value="XM_003867185.1"/>
</dbReference>
<dbReference type="InterPro" id="IPR036249">
    <property type="entry name" value="Thioredoxin-like_sf"/>
</dbReference>
<name>H8WZC7_CANO9</name>
<accession>H8WZC7</accession>
<dbReference type="HOGENOM" id="CLU_068510_1_2_1"/>
<organism evidence="2 3">
    <name type="scientific">Candida orthopsilosis (strain 90-125)</name>
    <name type="common">Yeast</name>
    <dbReference type="NCBI Taxonomy" id="1136231"/>
    <lineage>
        <taxon>Eukaryota</taxon>
        <taxon>Fungi</taxon>
        <taxon>Dikarya</taxon>
        <taxon>Ascomycota</taxon>
        <taxon>Saccharomycotina</taxon>
        <taxon>Pichiomycetes</taxon>
        <taxon>Debaryomycetaceae</taxon>
        <taxon>Candida/Lodderomyces clade</taxon>
        <taxon>Candida</taxon>
    </lineage>
</organism>
<protein>
    <submittedName>
        <fullName evidence="2">Uncharacterized protein</fullName>
    </submittedName>
</protein>
<gene>
    <name evidence="2" type="ORF">CORT_0B00740</name>
</gene>